<dbReference type="EMBL" id="CM039426">
    <property type="protein sequence ID" value="KAI4357908.1"/>
    <property type="molecule type" value="Genomic_DNA"/>
</dbReference>
<comment type="caution">
    <text evidence="1">The sequence shown here is derived from an EMBL/GenBank/DDBJ whole genome shotgun (WGS) entry which is preliminary data.</text>
</comment>
<dbReference type="Proteomes" id="UP000828941">
    <property type="component" value="Chromosome 1"/>
</dbReference>
<name>A0ACB9QAP4_BAUVA</name>
<organism evidence="1 2">
    <name type="scientific">Bauhinia variegata</name>
    <name type="common">Purple orchid tree</name>
    <name type="synonym">Phanera variegata</name>
    <dbReference type="NCBI Taxonomy" id="167791"/>
    <lineage>
        <taxon>Eukaryota</taxon>
        <taxon>Viridiplantae</taxon>
        <taxon>Streptophyta</taxon>
        <taxon>Embryophyta</taxon>
        <taxon>Tracheophyta</taxon>
        <taxon>Spermatophyta</taxon>
        <taxon>Magnoliopsida</taxon>
        <taxon>eudicotyledons</taxon>
        <taxon>Gunneridae</taxon>
        <taxon>Pentapetalae</taxon>
        <taxon>rosids</taxon>
        <taxon>fabids</taxon>
        <taxon>Fabales</taxon>
        <taxon>Fabaceae</taxon>
        <taxon>Cercidoideae</taxon>
        <taxon>Cercideae</taxon>
        <taxon>Bauhiniinae</taxon>
        <taxon>Bauhinia</taxon>
    </lineage>
</organism>
<gene>
    <name evidence="1" type="ORF">L6164_001825</name>
</gene>
<accession>A0ACB9QAP4</accession>
<evidence type="ECO:0000313" key="2">
    <source>
        <dbReference type="Proteomes" id="UP000828941"/>
    </source>
</evidence>
<protein>
    <submittedName>
        <fullName evidence="1">Uncharacterized protein</fullName>
    </submittedName>
</protein>
<evidence type="ECO:0000313" key="1">
    <source>
        <dbReference type="EMBL" id="KAI4357908.1"/>
    </source>
</evidence>
<reference evidence="1 2" key="1">
    <citation type="journal article" date="2022" name="DNA Res.">
        <title>Chromosomal-level genome assembly of the orchid tree Bauhinia variegata (Leguminosae; Cercidoideae) supports the allotetraploid origin hypothesis of Bauhinia.</title>
        <authorList>
            <person name="Zhong Y."/>
            <person name="Chen Y."/>
            <person name="Zheng D."/>
            <person name="Pang J."/>
            <person name="Liu Y."/>
            <person name="Luo S."/>
            <person name="Meng S."/>
            <person name="Qian L."/>
            <person name="Wei D."/>
            <person name="Dai S."/>
            <person name="Zhou R."/>
        </authorList>
    </citation>
    <scope>NUCLEOTIDE SEQUENCE [LARGE SCALE GENOMIC DNA]</scope>
    <source>
        <strain evidence="1">BV-YZ2020</strain>
    </source>
</reference>
<proteinExistence type="predicted"/>
<keyword evidence="2" id="KW-1185">Reference proteome</keyword>
<sequence>MYVTRPLSMYINEPSALSQPPPEGPNSGILVIEDEEAELTCCFGLCKNDEVFDMPFPQNKDLTLRYSTSSGVGTDRHTHVDHFYAAFVPVLNQPLSANRYYVIQTQGKHKGEAYANSREEDMTTCCFCCKIVDDRPTQALDHNNVYQQFEITKATRKQALFGSPKGFTARAVAPDGIPPHFLERQGWTAHTTTRRNFELGEAQGLIAARRARLPDFDFPLTSKASNPVVVGKWYCPFMFIKEGRTKDQVRNSVYYEMTLEQNWEQIFECENGYGEGNSVVVDVNVETQLVKVFGNEAKNVEVADGVMWFKSPGNQGNVSAVGLSMAIVERMRWEEERVGYVWGNERVVRVKKVEEFGGIDGWKKYACYVLVERFVVRRLDGSLVLTWDFKHTHQIRSKWE</sequence>